<feature type="domain" description="Oxidoreductase-like" evidence="2">
    <location>
        <begin position="35"/>
        <end position="67"/>
    </location>
</feature>
<dbReference type="Pfam" id="PF09791">
    <property type="entry name" value="Oxidored-like"/>
    <property type="match status" value="1"/>
</dbReference>
<feature type="compositionally biased region" description="Basic and acidic residues" evidence="1">
    <location>
        <begin position="8"/>
        <end position="19"/>
    </location>
</feature>
<sequence>MVSIQRNSCHEVRPTDKDGLLQPPLAPDLPPLPLEKLEPDNCCKSDCIMCIWDMYYEELKAYNNGLKPITEASSLQ</sequence>
<dbReference type="AlphaFoldDB" id="A0A2I0B8U7"/>
<dbReference type="STRING" id="1088818.A0A2I0B8U7"/>
<dbReference type="InterPro" id="IPR019180">
    <property type="entry name" value="Oxidoreductase-like_N"/>
</dbReference>
<dbReference type="EMBL" id="KZ451906">
    <property type="protein sequence ID" value="PKA64199.1"/>
    <property type="molecule type" value="Genomic_DNA"/>
</dbReference>
<name>A0A2I0B8U7_9ASPA</name>
<evidence type="ECO:0000259" key="2">
    <source>
        <dbReference type="Pfam" id="PF09791"/>
    </source>
</evidence>
<proteinExistence type="predicted"/>
<evidence type="ECO:0000313" key="4">
    <source>
        <dbReference type="Proteomes" id="UP000236161"/>
    </source>
</evidence>
<evidence type="ECO:0000256" key="1">
    <source>
        <dbReference type="SAM" id="MobiDB-lite"/>
    </source>
</evidence>
<gene>
    <name evidence="3" type="ORF">AXF42_Ash005212</name>
</gene>
<keyword evidence="4" id="KW-1185">Reference proteome</keyword>
<dbReference type="OrthoDB" id="786675at2759"/>
<evidence type="ECO:0000313" key="3">
    <source>
        <dbReference type="EMBL" id="PKA64199.1"/>
    </source>
</evidence>
<accession>A0A2I0B8U7</accession>
<feature type="region of interest" description="Disordered" evidence="1">
    <location>
        <begin position="1"/>
        <end position="30"/>
    </location>
</feature>
<reference evidence="3 4" key="1">
    <citation type="journal article" date="2017" name="Nature">
        <title>The Apostasia genome and the evolution of orchids.</title>
        <authorList>
            <person name="Zhang G.Q."/>
            <person name="Liu K.W."/>
            <person name="Li Z."/>
            <person name="Lohaus R."/>
            <person name="Hsiao Y.Y."/>
            <person name="Niu S.C."/>
            <person name="Wang J.Y."/>
            <person name="Lin Y.C."/>
            <person name="Xu Q."/>
            <person name="Chen L.J."/>
            <person name="Yoshida K."/>
            <person name="Fujiwara S."/>
            <person name="Wang Z.W."/>
            <person name="Zhang Y.Q."/>
            <person name="Mitsuda N."/>
            <person name="Wang M."/>
            <person name="Liu G.H."/>
            <person name="Pecoraro L."/>
            <person name="Huang H.X."/>
            <person name="Xiao X.J."/>
            <person name="Lin M."/>
            <person name="Wu X.Y."/>
            <person name="Wu W.L."/>
            <person name="Chen Y.Y."/>
            <person name="Chang S.B."/>
            <person name="Sakamoto S."/>
            <person name="Ohme-Takagi M."/>
            <person name="Yagi M."/>
            <person name="Zeng S.J."/>
            <person name="Shen C.Y."/>
            <person name="Yeh C.M."/>
            <person name="Luo Y.B."/>
            <person name="Tsai W.C."/>
            <person name="Van de Peer Y."/>
            <person name="Liu Z.J."/>
        </authorList>
    </citation>
    <scope>NUCLEOTIDE SEQUENCE [LARGE SCALE GENOMIC DNA]</scope>
    <source>
        <strain evidence="4">cv. Shenzhen</strain>
        <tissue evidence="3">Stem</tissue>
    </source>
</reference>
<organism evidence="3 4">
    <name type="scientific">Apostasia shenzhenica</name>
    <dbReference type="NCBI Taxonomy" id="1088818"/>
    <lineage>
        <taxon>Eukaryota</taxon>
        <taxon>Viridiplantae</taxon>
        <taxon>Streptophyta</taxon>
        <taxon>Embryophyta</taxon>
        <taxon>Tracheophyta</taxon>
        <taxon>Spermatophyta</taxon>
        <taxon>Magnoliopsida</taxon>
        <taxon>Liliopsida</taxon>
        <taxon>Asparagales</taxon>
        <taxon>Orchidaceae</taxon>
        <taxon>Apostasioideae</taxon>
        <taxon>Apostasia</taxon>
    </lineage>
</organism>
<protein>
    <recommendedName>
        <fullName evidence="2">Oxidoreductase-like domain-containing protein</fullName>
    </recommendedName>
</protein>
<dbReference type="InterPro" id="IPR039251">
    <property type="entry name" value="OXLD1"/>
</dbReference>
<dbReference type="PANTHER" id="PTHR21193">
    <property type="entry name" value="OXIDOREDUCTASE-LIKE DOMAIN-CONTAINING PROTEIN 1"/>
    <property type="match status" value="1"/>
</dbReference>
<dbReference type="Proteomes" id="UP000236161">
    <property type="component" value="Unassembled WGS sequence"/>
</dbReference>
<dbReference type="PANTHER" id="PTHR21193:SF3">
    <property type="entry name" value="OXIDOREDUCTASE-LIKE DOMAIN-CONTAINING PROTEIN 1"/>
    <property type="match status" value="1"/>
</dbReference>